<dbReference type="Proteomes" id="UP000013827">
    <property type="component" value="Unassembled WGS sequence"/>
</dbReference>
<keyword evidence="1" id="KW-0732">Signal</keyword>
<feature type="chain" id="PRO_5044291817" evidence="1">
    <location>
        <begin position="19"/>
        <end position="245"/>
    </location>
</feature>
<evidence type="ECO:0000313" key="2">
    <source>
        <dbReference type="EnsemblProtists" id="EOD35289"/>
    </source>
</evidence>
<feature type="signal peptide" evidence="1">
    <location>
        <begin position="1"/>
        <end position="18"/>
    </location>
</feature>
<keyword evidence="3" id="KW-1185">Reference proteome</keyword>
<dbReference type="HOGENOM" id="CLU_1135300_0_0_1"/>
<dbReference type="RefSeq" id="XP_005787718.1">
    <property type="nucleotide sequence ID" value="XM_005787661.1"/>
</dbReference>
<accession>A0A0D3KHQ4</accession>
<name>A0A0D3KHQ4_EMIH1</name>
<dbReference type="KEGG" id="ehx:EMIHUDRAFT_455355"/>
<dbReference type="EnsemblProtists" id="EOD35289">
    <property type="protein sequence ID" value="EOD35289"/>
    <property type="gene ID" value="EMIHUDRAFT_455355"/>
</dbReference>
<evidence type="ECO:0000256" key="1">
    <source>
        <dbReference type="SAM" id="SignalP"/>
    </source>
</evidence>
<dbReference type="PaxDb" id="2903-EOD35289"/>
<dbReference type="AlphaFoldDB" id="A0A0D3KHQ4"/>
<proteinExistence type="predicted"/>
<sequence length="245" mass="25436">MMAARKLWPALLAAAALADGGGQWSAAQMPAAPRESGGWVLVERGLQGTGGVLKGAGDIVSLGVGGTFRLAGSFVRFLGSGIETVGNAVVSGAVKSAGDGFTMLGDTTERIAGEALGIMPDAVDVVQSGVGALRKRVRFDVNEDSRELLQIAETRAMASLQLRPGAPAESLGWLNVLLAAGWTATWGPYLHETLTASIERSLATLPLPRTLSSIALTSLQPVVSLSVKPHVLHLHGHLTKTMNDK</sequence>
<protein>
    <submittedName>
        <fullName evidence="2">Uncharacterized protein</fullName>
    </submittedName>
</protein>
<reference evidence="2" key="2">
    <citation type="submission" date="2024-10" db="UniProtKB">
        <authorList>
            <consortium name="EnsemblProtists"/>
        </authorList>
    </citation>
    <scope>IDENTIFICATION</scope>
</reference>
<dbReference type="GeneID" id="17280559"/>
<evidence type="ECO:0000313" key="3">
    <source>
        <dbReference type="Proteomes" id="UP000013827"/>
    </source>
</evidence>
<reference evidence="3" key="1">
    <citation type="journal article" date="2013" name="Nature">
        <title>Pan genome of the phytoplankton Emiliania underpins its global distribution.</title>
        <authorList>
            <person name="Read B.A."/>
            <person name="Kegel J."/>
            <person name="Klute M.J."/>
            <person name="Kuo A."/>
            <person name="Lefebvre S.C."/>
            <person name="Maumus F."/>
            <person name="Mayer C."/>
            <person name="Miller J."/>
            <person name="Monier A."/>
            <person name="Salamov A."/>
            <person name="Young J."/>
            <person name="Aguilar M."/>
            <person name="Claverie J.M."/>
            <person name="Frickenhaus S."/>
            <person name="Gonzalez K."/>
            <person name="Herman E.K."/>
            <person name="Lin Y.C."/>
            <person name="Napier J."/>
            <person name="Ogata H."/>
            <person name="Sarno A.F."/>
            <person name="Shmutz J."/>
            <person name="Schroeder D."/>
            <person name="de Vargas C."/>
            <person name="Verret F."/>
            <person name="von Dassow P."/>
            <person name="Valentin K."/>
            <person name="Van de Peer Y."/>
            <person name="Wheeler G."/>
            <person name="Dacks J.B."/>
            <person name="Delwiche C.F."/>
            <person name="Dyhrman S.T."/>
            <person name="Glockner G."/>
            <person name="John U."/>
            <person name="Richards T."/>
            <person name="Worden A.Z."/>
            <person name="Zhang X."/>
            <person name="Grigoriev I.V."/>
            <person name="Allen A.E."/>
            <person name="Bidle K."/>
            <person name="Borodovsky M."/>
            <person name="Bowler C."/>
            <person name="Brownlee C."/>
            <person name="Cock J.M."/>
            <person name="Elias M."/>
            <person name="Gladyshev V.N."/>
            <person name="Groth M."/>
            <person name="Guda C."/>
            <person name="Hadaegh A."/>
            <person name="Iglesias-Rodriguez M.D."/>
            <person name="Jenkins J."/>
            <person name="Jones B.M."/>
            <person name="Lawson T."/>
            <person name="Leese F."/>
            <person name="Lindquist E."/>
            <person name="Lobanov A."/>
            <person name="Lomsadze A."/>
            <person name="Malik S.B."/>
            <person name="Marsh M.E."/>
            <person name="Mackinder L."/>
            <person name="Mock T."/>
            <person name="Mueller-Roeber B."/>
            <person name="Pagarete A."/>
            <person name="Parker M."/>
            <person name="Probert I."/>
            <person name="Quesneville H."/>
            <person name="Raines C."/>
            <person name="Rensing S.A."/>
            <person name="Riano-Pachon D.M."/>
            <person name="Richier S."/>
            <person name="Rokitta S."/>
            <person name="Shiraiwa Y."/>
            <person name="Soanes D.M."/>
            <person name="van der Giezen M."/>
            <person name="Wahlund T.M."/>
            <person name="Williams B."/>
            <person name="Wilson W."/>
            <person name="Wolfe G."/>
            <person name="Wurch L.L."/>
        </authorList>
    </citation>
    <scope>NUCLEOTIDE SEQUENCE</scope>
</reference>
<organism evidence="2 3">
    <name type="scientific">Emiliania huxleyi (strain CCMP1516)</name>
    <dbReference type="NCBI Taxonomy" id="280463"/>
    <lineage>
        <taxon>Eukaryota</taxon>
        <taxon>Haptista</taxon>
        <taxon>Haptophyta</taxon>
        <taxon>Prymnesiophyceae</taxon>
        <taxon>Isochrysidales</taxon>
        <taxon>Noelaerhabdaceae</taxon>
        <taxon>Emiliania</taxon>
    </lineage>
</organism>